<name>A0A7N0T3G7_KALFE</name>
<organism evidence="3 4">
    <name type="scientific">Kalanchoe fedtschenkoi</name>
    <name type="common">Lavender scallops</name>
    <name type="synonym">South American air plant</name>
    <dbReference type="NCBI Taxonomy" id="63787"/>
    <lineage>
        <taxon>Eukaryota</taxon>
        <taxon>Viridiplantae</taxon>
        <taxon>Streptophyta</taxon>
        <taxon>Embryophyta</taxon>
        <taxon>Tracheophyta</taxon>
        <taxon>Spermatophyta</taxon>
        <taxon>Magnoliopsida</taxon>
        <taxon>eudicotyledons</taxon>
        <taxon>Gunneridae</taxon>
        <taxon>Pentapetalae</taxon>
        <taxon>Saxifragales</taxon>
        <taxon>Crassulaceae</taxon>
        <taxon>Kalanchoe</taxon>
    </lineage>
</organism>
<dbReference type="Proteomes" id="UP000594263">
    <property type="component" value="Unplaced"/>
</dbReference>
<dbReference type="InterPro" id="IPR055513">
    <property type="entry name" value="DUF7086"/>
</dbReference>
<reference evidence="3" key="1">
    <citation type="submission" date="2021-01" db="UniProtKB">
        <authorList>
            <consortium name="EnsemblPlants"/>
        </authorList>
    </citation>
    <scope>IDENTIFICATION</scope>
</reference>
<dbReference type="EnsemblPlants" id="Kaladp0020s0126.1.v1.1">
    <property type="protein sequence ID" value="Kaladp0020s0126.1.v1.1.CDS.1"/>
    <property type="gene ID" value="Kaladp0020s0126.v1.1"/>
</dbReference>
<dbReference type="OMA" id="NDHEDIR"/>
<proteinExistence type="predicted"/>
<evidence type="ECO:0000313" key="4">
    <source>
        <dbReference type="Proteomes" id="UP000594263"/>
    </source>
</evidence>
<dbReference type="Pfam" id="PF23324">
    <property type="entry name" value="DUF7086"/>
    <property type="match status" value="1"/>
</dbReference>
<feature type="region of interest" description="Disordered" evidence="1">
    <location>
        <begin position="1"/>
        <end position="26"/>
    </location>
</feature>
<dbReference type="Gramene" id="Kaladp0020s0126.1.v1.1">
    <property type="protein sequence ID" value="Kaladp0020s0126.1.v1.1.CDS.1"/>
    <property type="gene ID" value="Kaladp0020s0126.v1.1"/>
</dbReference>
<protein>
    <recommendedName>
        <fullName evidence="2">DUF7086 domain-containing protein</fullName>
    </recommendedName>
</protein>
<feature type="region of interest" description="Disordered" evidence="1">
    <location>
        <begin position="54"/>
        <end position="102"/>
    </location>
</feature>
<dbReference type="PANTHER" id="PTHR34272">
    <property type="entry name" value="EXPRESSED PROTEIN"/>
    <property type="match status" value="1"/>
</dbReference>
<evidence type="ECO:0000259" key="2">
    <source>
        <dbReference type="Pfam" id="PF23324"/>
    </source>
</evidence>
<sequence length="257" mass="29266">MSNNADEVRANGGARGRAPTDPNRQLPKRISLLGYTIQIPAAANDATAAAQGDDDYINPQYWPHDEYSSDVPFPNSSNGTRQPGRRRVNKRQEKPKTIPPQYPWATDLRAQVHPLTTLRSRHIQTITGQVYCRNCDLKYDVSLDLESKFAEVATFLKENKSAMRDRAPRNWKNPTMPACNVCRHPRNVKPVIADKKRAINWLFLLLSQTLGFCTLDQLKYFCKHTSSHRTGAKDRVLYLTYLALCKQLDPEGPFDLR</sequence>
<evidence type="ECO:0000256" key="1">
    <source>
        <dbReference type="SAM" id="MobiDB-lite"/>
    </source>
</evidence>
<keyword evidence="4" id="KW-1185">Reference proteome</keyword>
<accession>A0A7N0T3G7</accession>
<dbReference type="PANTHER" id="PTHR34272:SF1">
    <property type="entry name" value="EXPRESSED PROTEIN"/>
    <property type="match status" value="1"/>
</dbReference>
<evidence type="ECO:0000313" key="3">
    <source>
        <dbReference type="EnsemblPlants" id="Kaladp0020s0126.1.v1.1.CDS.1"/>
    </source>
</evidence>
<feature type="domain" description="DUF7086" evidence="2">
    <location>
        <begin position="116"/>
        <end position="248"/>
    </location>
</feature>
<dbReference type="AlphaFoldDB" id="A0A7N0T3G7"/>